<evidence type="ECO:0000313" key="2">
    <source>
        <dbReference type="Proteomes" id="UP000828390"/>
    </source>
</evidence>
<reference evidence="1" key="1">
    <citation type="journal article" date="2019" name="bioRxiv">
        <title>The Genome of the Zebra Mussel, Dreissena polymorpha: A Resource for Invasive Species Research.</title>
        <authorList>
            <person name="McCartney M.A."/>
            <person name="Auch B."/>
            <person name="Kono T."/>
            <person name="Mallez S."/>
            <person name="Zhang Y."/>
            <person name="Obille A."/>
            <person name="Becker A."/>
            <person name="Abrahante J.E."/>
            <person name="Garbe J."/>
            <person name="Badalamenti J.P."/>
            <person name="Herman A."/>
            <person name="Mangelson H."/>
            <person name="Liachko I."/>
            <person name="Sullivan S."/>
            <person name="Sone E.D."/>
            <person name="Koren S."/>
            <person name="Silverstein K.A.T."/>
            <person name="Beckman K.B."/>
            <person name="Gohl D.M."/>
        </authorList>
    </citation>
    <scope>NUCLEOTIDE SEQUENCE</scope>
    <source>
        <strain evidence="1">Duluth1</strain>
        <tissue evidence="1">Whole animal</tissue>
    </source>
</reference>
<name>A0A9D4H6B3_DREPO</name>
<dbReference type="EMBL" id="JAIWYP010000005">
    <property type="protein sequence ID" value="KAH3829300.1"/>
    <property type="molecule type" value="Genomic_DNA"/>
</dbReference>
<keyword evidence="2" id="KW-1185">Reference proteome</keyword>
<gene>
    <name evidence="1" type="ORF">DPMN_131296</name>
</gene>
<dbReference type="Proteomes" id="UP000828390">
    <property type="component" value="Unassembled WGS sequence"/>
</dbReference>
<reference evidence="1" key="2">
    <citation type="submission" date="2020-11" db="EMBL/GenBank/DDBJ databases">
        <authorList>
            <person name="McCartney M.A."/>
            <person name="Auch B."/>
            <person name="Kono T."/>
            <person name="Mallez S."/>
            <person name="Becker A."/>
            <person name="Gohl D.M."/>
            <person name="Silverstein K.A.T."/>
            <person name="Koren S."/>
            <person name="Bechman K.B."/>
            <person name="Herman A."/>
            <person name="Abrahante J.E."/>
            <person name="Garbe J."/>
        </authorList>
    </citation>
    <scope>NUCLEOTIDE SEQUENCE</scope>
    <source>
        <strain evidence="1">Duluth1</strain>
        <tissue evidence="1">Whole animal</tissue>
    </source>
</reference>
<evidence type="ECO:0000313" key="1">
    <source>
        <dbReference type="EMBL" id="KAH3829300.1"/>
    </source>
</evidence>
<protein>
    <submittedName>
        <fullName evidence="1">Uncharacterized protein</fullName>
    </submittedName>
</protein>
<organism evidence="1 2">
    <name type="scientific">Dreissena polymorpha</name>
    <name type="common">Zebra mussel</name>
    <name type="synonym">Mytilus polymorpha</name>
    <dbReference type="NCBI Taxonomy" id="45954"/>
    <lineage>
        <taxon>Eukaryota</taxon>
        <taxon>Metazoa</taxon>
        <taxon>Spiralia</taxon>
        <taxon>Lophotrochozoa</taxon>
        <taxon>Mollusca</taxon>
        <taxon>Bivalvia</taxon>
        <taxon>Autobranchia</taxon>
        <taxon>Heteroconchia</taxon>
        <taxon>Euheterodonta</taxon>
        <taxon>Imparidentia</taxon>
        <taxon>Neoheterodontei</taxon>
        <taxon>Myida</taxon>
        <taxon>Dreissenoidea</taxon>
        <taxon>Dreissenidae</taxon>
        <taxon>Dreissena</taxon>
    </lineage>
</organism>
<comment type="caution">
    <text evidence="1">The sequence shown here is derived from an EMBL/GenBank/DDBJ whole genome shotgun (WGS) entry which is preliminary data.</text>
</comment>
<dbReference type="AlphaFoldDB" id="A0A9D4H6B3"/>
<accession>A0A9D4H6B3</accession>
<sequence>MAPIPYPLASSACSSPRQSGLTCLSGLSFTARSSNSRIYLTTCKATDPSWTLK</sequence>
<proteinExistence type="predicted"/>